<feature type="transmembrane region" description="Helical" evidence="1">
    <location>
        <begin position="35"/>
        <end position="55"/>
    </location>
</feature>
<dbReference type="InterPro" id="IPR000620">
    <property type="entry name" value="EamA_dom"/>
</dbReference>
<reference evidence="3" key="1">
    <citation type="submission" date="2018-05" db="EMBL/GenBank/DDBJ databases">
        <authorList>
            <person name="Lanie J.A."/>
            <person name="Ng W.-L."/>
            <person name="Kazmierczak K.M."/>
            <person name="Andrzejewski T.M."/>
            <person name="Davidsen T.M."/>
            <person name="Wayne K.J."/>
            <person name="Tettelin H."/>
            <person name="Glass J.I."/>
            <person name="Rusch D."/>
            <person name="Podicherti R."/>
            <person name="Tsui H.-C.T."/>
            <person name="Winkler M.E."/>
        </authorList>
    </citation>
    <scope>NUCLEOTIDE SEQUENCE</scope>
</reference>
<dbReference type="EMBL" id="UINC01001290">
    <property type="protein sequence ID" value="SUZ76755.1"/>
    <property type="molecule type" value="Genomic_DNA"/>
</dbReference>
<keyword evidence="1" id="KW-0812">Transmembrane</keyword>
<organism evidence="3">
    <name type="scientific">marine metagenome</name>
    <dbReference type="NCBI Taxonomy" id="408172"/>
    <lineage>
        <taxon>unclassified sequences</taxon>
        <taxon>metagenomes</taxon>
        <taxon>ecological metagenomes</taxon>
    </lineage>
</organism>
<dbReference type="GO" id="GO:0016020">
    <property type="term" value="C:membrane"/>
    <property type="evidence" value="ECO:0007669"/>
    <property type="project" value="InterPro"/>
</dbReference>
<keyword evidence="1" id="KW-0472">Membrane</keyword>
<proteinExistence type="predicted"/>
<evidence type="ECO:0000256" key="1">
    <source>
        <dbReference type="SAM" id="Phobius"/>
    </source>
</evidence>
<sequence>MVASAFSILFGLIATGSVFFGTVTKEVRNLSGRSWLLIGLSGCASALGVSGWYLALNVTHVVVVAPIVAVYPLITILAASLFLRGIEKVTKQTVAGAIIVVIGVLFVGFGT</sequence>
<evidence type="ECO:0000259" key="2">
    <source>
        <dbReference type="Pfam" id="PF00892"/>
    </source>
</evidence>
<dbReference type="Pfam" id="PF00892">
    <property type="entry name" value="EamA"/>
    <property type="match status" value="1"/>
</dbReference>
<evidence type="ECO:0000313" key="3">
    <source>
        <dbReference type="EMBL" id="SUZ76755.1"/>
    </source>
</evidence>
<dbReference type="AlphaFoldDB" id="A0A381QBN8"/>
<feature type="domain" description="EamA" evidence="2">
    <location>
        <begin position="4"/>
        <end position="107"/>
    </location>
</feature>
<gene>
    <name evidence="3" type="ORF">METZ01_LOCUS29609</name>
</gene>
<feature type="transmembrane region" description="Helical" evidence="1">
    <location>
        <begin position="6"/>
        <end position="23"/>
    </location>
</feature>
<accession>A0A381QBN8</accession>
<dbReference type="InterPro" id="IPR037185">
    <property type="entry name" value="EmrE-like"/>
</dbReference>
<keyword evidence="1" id="KW-1133">Transmembrane helix</keyword>
<protein>
    <recommendedName>
        <fullName evidence="2">EamA domain-containing protein</fullName>
    </recommendedName>
</protein>
<feature type="transmembrane region" description="Helical" evidence="1">
    <location>
        <begin position="94"/>
        <end position="110"/>
    </location>
</feature>
<name>A0A381QBN8_9ZZZZ</name>
<feature type="transmembrane region" description="Helical" evidence="1">
    <location>
        <begin position="61"/>
        <end position="82"/>
    </location>
</feature>
<dbReference type="SUPFAM" id="SSF103481">
    <property type="entry name" value="Multidrug resistance efflux transporter EmrE"/>
    <property type="match status" value="1"/>
</dbReference>